<evidence type="ECO:0000313" key="7">
    <source>
        <dbReference type="Proteomes" id="UP000663891"/>
    </source>
</evidence>
<evidence type="ECO:0000313" key="6">
    <source>
        <dbReference type="EMBL" id="CAF1191474.1"/>
    </source>
</evidence>
<evidence type="ECO:0000256" key="4">
    <source>
        <dbReference type="ARBA" id="ARBA00023033"/>
    </source>
</evidence>
<dbReference type="Proteomes" id="UP000663891">
    <property type="component" value="Unassembled WGS sequence"/>
</dbReference>
<reference evidence="6" key="1">
    <citation type="submission" date="2021-02" db="EMBL/GenBank/DDBJ databases">
        <authorList>
            <person name="Nowell W R."/>
        </authorList>
    </citation>
    <scope>NUCLEOTIDE SEQUENCE</scope>
</reference>
<dbReference type="PANTHER" id="PTHR47178:SF5">
    <property type="entry name" value="FAD-BINDING DOMAIN-CONTAINING PROTEIN"/>
    <property type="match status" value="1"/>
</dbReference>
<dbReference type="InterPro" id="IPR036188">
    <property type="entry name" value="FAD/NAD-bd_sf"/>
</dbReference>
<keyword evidence="4" id="KW-0503">Monooxygenase</keyword>
<keyword evidence="5" id="KW-0812">Transmembrane</keyword>
<accession>A0A814VP80</accession>
<protein>
    <recommendedName>
        <fullName evidence="8">FAD-binding domain-containing protein</fullName>
    </recommendedName>
</protein>
<keyword evidence="1" id="KW-0285">Flavoprotein</keyword>
<dbReference type="PANTHER" id="PTHR47178">
    <property type="entry name" value="MONOOXYGENASE, FAD-BINDING"/>
    <property type="match status" value="1"/>
</dbReference>
<evidence type="ECO:0000256" key="1">
    <source>
        <dbReference type="ARBA" id="ARBA00022630"/>
    </source>
</evidence>
<feature type="transmembrane region" description="Helical" evidence="5">
    <location>
        <begin position="9"/>
        <end position="29"/>
    </location>
</feature>
<keyword evidence="5" id="KW-1133">Transmembrane helix</keyword>
<keyword evidence="2" id="KW-0274">FAD</keyword>
<dbReference type="AlphaFoldDB" id="A0A814VP80"/>
<keyword evidence="3" id="KW-0560">Oxidoreductase</keyword>
<dbReference type="OrthoDB" id="655030at2759"/>
<proteinExistence type="predicted"/>
<sequence>MSSTKLERVIIVGGGLGGLATALSFYYIFPRHNLKAPSITVYERDTIKSNRLNEGYTLQLRDDPNNGGIQALKTIDDQLYRDIKQMAAPTGNKNMGMKIGFGINCDINPTIKFIRDTEHEMFRVARYNLRNRLVDEVKRSSSVIDLQWNSHVIKADYDKITNKVIVELQDGRRDECDLLIDRLGENTSPTFGGWGVGQNAASVPGYMPVGEEQIR</sequence>
<dbReference type="EMBL" id="CAJNON010000317">
    <property type="protein sequence ID" value="CAF1191474.1"/>
    <property type="molecule type" value="Genomic_DNA"/>
</dbReference>
<evidence type="ECO:0000256" key="3">
    <source>
        <dbReference type="ARBA" id="ARBA00023002"/>
    </source>
</evidence>
<evidence type="ECO:0000256" key="5">
    <source>
        <dbReference type="SAM" id="Phobius"/>
    </source>
</evidence>
<gene>
    <name evidence="6" type="ORF">VCS650_LOCUS25081</name>
</gene>
<dbReference type="Gene3D" id="3.50.50.60">
    <property type="entry name" value="FAD/NAD(P)-binding domain"/>
    <property type="match status" value="1"/>
</dbReference>
<dbReference type="GO" id="GO:0004497">
    <property type="term" value="F:monooxygenase activity"/>
    <property type="evidence" value="ECO:0007669"/>
    <property type="project" value="UniProtKB-KW"/>
</dbReference>
<organism evidence="6 7">
    <name type="scientific">Adineta steineri</name>
    <dbReference type="NCBI Taxonomy" id="433720"/>
    <lineage>
        <taxon>Eukaryota</taxon>
        <taxon>Metazoa</taxon>
        <taxon>Spiralia</taxon>
        <taxon>Gnathifera</taxon>
        <taxon>Rotifera</taxon>
        <taxon>Eurotatoria</taxon>
        <taxon>Bdelloidea</taxon>
        <taxon>Adinetida</taxon>
        <taxon>Adinetidae</taxon>
        <taxon>Adineta</taxon>
    </lineage>
</organism>
<comment type="caution">
    <text evidence="6">The sequence shown here is derived from an EMBL/GenBank/DDBJ whole genome shotgun (WGS) entry which is preliminary data.</text>
</comment>
<evidence type="ECO:0000256" key="2">
    <source>
        <dbReference type="ARBA" id="ARBA00022827"/>
    </source>
</evidence>
<name>A0A814VP80_9BILA</name>
<dbReference type="SUPFAM" id="SSF51905">
    <property type="entry name" value="FAD/NAD(P)-binding domain"/>
    <property type="match status" value="1"/>
</dbReference>
<evidence type="ECO:0008006" key="8">
    <source>
        <dbReference type="Google" id="ProtNLM"/>
    </source>
</evidence>
<keyword evidence="5" id="KW-0472">Membrane</keyword>